<dbReference type="Proteomes" id="UP000537825">
    <property type="component" value="Unassembled WGS sequence"/>
</dbReference>
<dbReference type="Gene3D" id="1.10.10.10">
    <property type="entry name" value="Winged helix-like DNA-binding domain superfamily/Winged helix DNA-binding domain"/>
    <property type="match status" value="1"/>
</dbReference>
<proteinExistence type="predicted"/>
<keyword evidence="2" id="KW-1185">Reference proteome</keyword>
<dbReference type="AlphaFoldDB" id="A0A7X5BX25"/>
<dbReference type="RefSeq" id="WP_139919132.1">
    <property type="nucleotide sequence ID" value="NZ_CBCSLE010000011.1"/>
</dbReference>
<evidence type="ECO:0000313" key="2">
    <source>
        <dbReference type="Proteomes" id="UP000537825"/>
    </source>
</evidence>
<name>A0A7X5BX25_9BACT</name>
<protein>
    <submittedName>
        <fullName evidence="1">Uncharacterized protein</fullName>
    </submittedName>
</protein>
<organism evidence="1 2">
    <name type="scientific">Corallococcus exiguus</name>
    <dbReference type="NCBI Taxonomy" id="83462"/>
    <lineage>
        <taxon>Bacteria</taxon>
        <taxon>Pseudomonadati</taxon>
        <taxon>Myxococcota</taxon>
        <taxon>Myxococcia</taxon>
        <taxon>Myxococcales</taxon>
        <taxon>Cystobacterineae</taxon>
        <taxon>Myxococcaceae</taxon>
        <taxon>Corallococcus</taxon>
    </lineage>
</organism>
<sequence>MFEAVESYRHHIIATLGGAGTQGLTVKELRARLEAGEGVIRRTLTLLLCTGVVREAFRYTPGARGAVPRAYTLVPTGDSMLPASPTATSERVVTE</sequence>
<accession>A0A7X5BX25</accession>
<dbReference type="InterPro" id="IPR036388">
    <property type="entry name" value="WH-like_DNA-bd_sf"/>
</dbReference>
<reference evidence="1 2" key="1">
    <citation type="submission" date="2020-01" db="EMBL/GenBank/DDBJ databases">
        <title>The draft genome sequence of Corallococcus exiguus DSM 14696.</title>
        <authorList>
            <person name="Zhang X."/>
            <person name="Zhu H."/>
        </authorList>
    </citation>
    <scope>NUCLEOTIDE SEQUENCE [LARGE SCALE GENOMIC DNA]</scope>
    <source>
        <strain evidence="1 2">DSM 14696</strain>
    </source>
</reference>
<evidence type="ECO:0000313" key="1">
    <source>
        <dbReference type="EMBL" id="NBC44788.1"/>
    </source>
</evidence>
<gene>
    <name evidence="1" type="ORF">GTZ93_33810</name>
</gene>
<dbReference type="EMBL" id="JAAAPK010000011">
    <property type="protein sequence ID" value="NBC44788.1"/>
    <property type="molecule type" value="Genomic_DNA"/>
</dbReference>
<comment type="caution">
    <text evidence="1">The sequence shown here is derived from an EMBL/GenBank/DDBJ whole genome shotgun (WGS) entry which is preliminary data.</text>
</comment>